<keyword evidence="2 6" id="KW-0808">Transferase</keyword>
<proteinExistence type="inferred from homology"/>
<dbReference type="Gene3D" id="3.40.1190.20">
    <property type="match status" value="1"/>
</dbReference>
<dbReference type="InterPro" id="IPR050306">
    <property type="entry name" value="PfkB_Carbo_kinase"/>
</dbReference>
<dbReference type="EMBL" id="JACOOY010000004">
    <property type="protein sequence ID" value="MBC5664504.1"/>
    <property type="molecule type" value="Genomic_DNA"/>
</dbReference>
<evidence type="ECO:0000313" key="8">
    <source>
        <dbReference type="EMBL" id="MBC5664504.1"/>
    </source>
</evidence>
<dbReference type="Proteomes" id="UP000647235">
    <property type="component" value="Unassembled WGS sequence"/>
</dbReference>
<dbReference type="SUPFAM" id="SSF53613">
    <property type="entry name" value="Ribokinase-like"/>
    <property type="match status" value="1"/>
</dbReference>
<dbReference type="InterPro" id="IPR029056">
    <property type="entry name" value="Ribokinase-like"/>
</dbReference>
<evidence type="ECO:0000256" key="5">
    <source>
        <dbReference type="ARBA" id="ARBA00022840"/>
    </source>
</evidence>
<evidence type="ECO:0000256" key="6">
    <source>
        <dbReference type="RuleBase" id="RU003704"/>
    </source>
</evidence>
<comment type="caution">
    <text evidence="8">The sequence shown here is derived from an EMBL/GenBank/DDBJ whole genome shotgun (WGS) entry which is preliminary data.</text>
</comment>
<protein>
    <submittedName>
        <fullName evidence="8">Carbohydrate kinase</fullName>
    </submittedName>
</protein>
<keyword evidence="9" id="KW-1185">Reference proteome</keyword>
<keyword evidence="5" id="KW-0067">ATP-binding</keyword>
<dbReference type="Pfam" id="PF00294">
    <property type="entry name" value="PfkB"/>
    <property type="match status" value="1"/>
</dbReference>
<organism evidence="8 9">
    <name type="scientific">Dorea hominis</name>
    <dbReference type="NCBI Taxonomy" id="2763040"/>
    <lineage>
        <taxon>Bacteria</taxon>
        <taxon>Bacillati</taxon>
        <taxon>Bacillota</taxon>
        <taxon>Clostridia</taxon>
        <taxon>Lachnospirales</taxon>
        <taxon>Lachnospiraceae</taxon>
        <taxon>Dorea</taxon>
    </lineage>
</organism>
<accession>A0ABR7EUV7</accession>
<evidence type="ECO:0000256" key="3">
    <source>
        <dbReference type="ARBA" id="ARBA00022741"/>
    </source>
</evidence>
<reference evidence="8 9" key="1">
    <citation type="submission" date="2020-08" db="EMBL/GenBank/DDBJ databases">
        <title>Genome public.</title>
        <authorList>
            <person name="Liu C."/>
            <person name="Sun Q."/>
        </authorList>
    </citation>
    <scope>NUCLEOTIDE SEQUENCE [LARGE SCALE GENOMIC DNA]</scope>
    <source>
        <strain evidence="8 9">NSJ-36</strain>
    </source>
</reference>
<dbReference type="PRINTS" id="PR00990">
    <property type="entry name" value="RIBOKINASE"/>
</dbReference>
<evidence type="ECO:0000313" key="9">
    <source>
        <dbReference type="Proteomes" id="UP000647235"/>
    </source>
</evidence>
<sequence length="410" mass="45316">MIAKVVLGTMQNARKLVSIVEAIPYDAELCAGRYVVNAKSMLGVLSMPDFETGELHVHTDNAKECEEILFKLLEAGLLMDTNDAVCRSIYDITTFGEILIDFTSQGKNEDGQMLYARNPGGAPANVAVAAGRLGAHTAFIGKAGNDMQGKFLRSVLEKENVDIKGMLMDDKYFTTLAFVEVSESGERTFAFARKPGADTKIQKEELDIDILDQTYIFHVGSLSLTEQPARDTTFYAVKRAKNKGSIISYDPNYRASLWENEETAIENMRSLIPYVDIMKISDEEIELLTGYQNMMEAVEELYRQGVKIIAVTLGGNGAYIYNKEGGCMVPGFTVEHVADTNGAGDSFWGGFLYKISQSDKQLDELTQKELAEYALFGNAVASLCVEKKGAIPAMPKLSQVEERLEDSKWK</sequence>
<dbReference type="PROSITE" id="PS00584">
    <property type="entry name" value="PFKB_KINASES_2"/>
    <property type="match status" value="1"/>
</dbReference>
<feature type="domain" description="Carbohydrate kinase PfkB" evidence="7">
    <location>
        <begin position="92"/>
        <end position="396"/>
    </location>
</feature>
<dbReference type="GO" id="GO:0016301">
    <property type="term" value="F:kinase activity"/>
    <property type="evidence" value="ECO:0007669"/>
    <property type="project" value="UniProtKB-KW"/>
</dbReference>
<comment type="similarity">
    <text evidence="1 6">Belongs to the carbohydrate kinase PfkB family.</text>
</comment>
<dbReference type="PANTHER" id="PTHR43085:SF1">
    <property type="entry name" value="PSEUDOURIDINE KINASE-RELATED"/>
    <property type="match status" value="1"/>
</dbReference>
<dbReference type="InterPro" id="IPR011611">
    <property type="entry name" value="PfkB_dom"/>
</dbReference>
<dbReference type="RefSeq" id="WP_186855496.1">
    <property type="nucleotide sequence ID" value="NZ_JACOOY010000004.1"/>
</dbReference>
<dbReference type="InterPro" id="IPR002173">
    <property type="entry name" value="Carboh/pur_kinase_PfkB_CS"/>
</dbReference>
<evidence type="ECO:0000256" key="4">
    <source>
        <dbReference type="ARBA" id="ARBA00022777"/>
    </source>
</evidence>
<dbReference type="SUPFAM" id="SSF55594">
    <property type="entry name" value="HPr-like"/>
    <property type="match status" value="1"/>
</dbReference>
<keyword evidence="4 6" id="KW-0418">Kinase</keyword>
<dbReference type="InterPro" id="IPR002139">
    <property type="entry name" value="Ribo/fructo_kinase"/>
</dbReference>
<dbReference type="CDD" id="cd01167">
    <property type="entry name" value="bac_FRK"/>
    <property type="match status" value="1"/>
</dbReference>
<evidence type="ECO:0000256" key="2">
    <source>
        <dbReference type="ARBA" id="ARBA00022679"/>
    </source>
</evidence>
<dbReference type="InterPro" id="IPR035895">
    <property type="entry name" value="HPr-like_sf"/>
</dbReference>
<dbReference type="PANTHER" id="PTHR43085">
    <property type="entry name" value="HEXOKINASE FAMILY MEMBER"/>
    <property type="match status" value="1"/>
</dbReference>
<gene>
    <name evidence="8" type="ORF">H8S07_04300</name>
</gene>
<name>A0ABR7EUV7_9FIRM</name>
<evidence type="ECO:0000256" key="1">
    <source>
        <dbReference type="ARBA" id="ARBA00010688"/>
    </source>
</evidence>
<keyword evidence="3" id="KW-0547">Nucleotide-binding</keyword>
<evidence type="ECO:0000259" key="7">
    <source>
        <dbReference type="Pfam" id="PF00294"/>
    </source>
</evidence>